<dbReference type="Proteomes" id="UP000281406">
    <property type="component" value="Unassembled WGS sequence"/>
</dbReference>
<evidence type="ECO:0000313" key="1">
    <source>
        <dbReference type="EMBL" id="ROL53933.1"/>
    </source>
</evidence>
<organism evidence="1 2">
    <name type="scientific">Anabarilius grahami</name>
    <name type="common">Kanglang fish</name>
    <name type="synonym">Barilius grahami</name>
    <dbReference type="NCBI Taxonomy" id="495550"/>
    <lineage>
        <taxon>Eukaryota</taxon>
        <taxon>Metazoa</taxon>
        <taxon>Chordata</taxon>
        <taxon>Craniata</taxon>
        <taxon>Vertebrata</taxon>
        <taxon>Euteleostomi</taxon>
        <taxon>Actinopterygii</taxon>
        <taxon>Neopterygii</taxon>
        <taxon>Teleostei</taxon>
        <taxon>Ostariophysi</taxon>
        <taxon>Cypriniformes</taxon>
        <taxon>Xenocyprididae</taxon>
        <taxon>Xenocypridinae</taxon>
        <taxon>Xenocypridinae incertae sedis</taxon>
        <taxon>Anabarilius</taxon>
    </lineage>
</organism>
<gene>
    <name evidence="1" type="ORF">DPX16_19619</name>
</gene>
<keyword evidence="2" id="KW-1185">Reference proteome</keyword>
<sequence length="467" mass="51062">MRVRVERQAHIGLMSSMASEGASAVLGVKSLGKETSASNGDALITGNYGLPESESPQTPVHYPFDPFEGDSLGAECRIRKSLDTRSKSLDCLDNTYRSKYCSCGAARHGEEGLYVCQMCGFCNPVESEEGCPENSFPPRSWGTVPQQRKAEEISSDVPCLAGGQPALSGSDGELCQIELVIDQNTESLPFCGLDLRRSRVPVSSPQGPQCANGCGTAANNKMRDRIDFVCAVCHKNGFSSLERLNRKAKPMCSQDRCLKRSTPFRLSASQDCSDSEGTVSDSEFVRNKKERSTVLVRRYLKNNQKIKKTVCTGTRAIVRTLPTGCISDRVWESVCGKTCHLGERRTHEARGYSRALQAIQLQVSRALLIYPGVKYAETETTYREPHNQQPKPHHILIQTLKRLAGTDKTSLTLTSTLLSVSRASIYTPNKTQDEAGGRDTVAMILHTKGLLAVEGVTLGRCGLPFSL</sequence>
<protein>
    <submittedName>
        <fullName evidence="1">1-phosphatidylinositol 4,5-bisphosphate phosphodiesterase epsilon-1</fullName>
    </submittedName>
</protein>
<dbReference type="OrthoDB" id="8963307at2759"/>
<evidence type="ECO:0000313" key="2">
    <source>
        <dbReference type="Proteomes" id="UP000281406"/>
    </source>
</evidence>
<accession>A0A3N0Z6H7</accession>
<dbReference type="AlphaFoldDB" id="A0A3N0Z6H7"/>
<dbReference type="EMBL" id="RJVU01007682">
    <property type="protein sequence ID" value="ROL53933.1"/>
    <property type="molecule type" value="Genomic_DNA"/>
</dbReference>
<comment type="caution">
    <text evidence="1">The sequence shown here is derived from an EMBL/GenBank/DDBJ whole genome shotgun (WGS) entry which is preliminary data.</text>
</comment>
<reference evidence="1 2" key="1">
    <citation type="submission" date="2018-10" db="EMBL/GenBank/DDBJ databases">
        <title>Genome assembly for a Yunnan-Guizhou Plateau 3E fish, Anabarilius grahami (Regan), and its evolutionary and genetic applications.</title>
        <authorList>
            <person name="Jiang W."/>
        </authorList>
    </citation>
    <scope>NUCLEOTIDE SEQUENCE [LARGE SCALE GENOMIC DNA]</scope>
    <source>
        <strain evidence="1">AG-KIZ</strain>
        <tissue evidence="1">Muscle</tissue>
    </source>
</reference>
<name>A0A3N0Z6H7_ANAGA</name>
<proteinExistence type="predicted"/>